<keyword evidence="1" id="KW-1133">Transmembrane helix</keyword>
<feature type="transmembrane region" description="Helical" evidence="1">
    <location>
        <begin position="260"/>
        <end position="285"/>
    </location>
</feature>
<protein>
    <submittedName>
        <fullName evidence="2">Uncharacterized protein</fullName>
    </submittedName>
</protein>
<feature type="transmembrane region" description="Helical" evidence="1">
    <location>
        <begin position="297"/>
        <end position="317"/>
    </location>
</feature>
<sequence>MTDDGAPHRRDLNWAVETARIAIVIAIFGQLVISSLPARAIYPTAETGAFDSWGYVAVGILSAISSVAHALALLALPVVGLWAIGAVPRWLHWLAVAASVLIALSILLSLIFAMPLLADIAGDIWYSVATRNDWASVLLSLPYILSVWIAVLTLIAVLAARAESQLAAVLAGIACLIVMAMTLANATQLNPPEGKALVVVYAVLWLWVRFARPGHLAKGAQPWLVALIAVWLLPDVLSLLPRLAEAMQVISPSARWGMVAQIFASIEVGVGLDSAPLALMIIIAIVHMALETPRASAVTITCAALIALGMILPEIAWQRGLSGGFSQMLGMVRSGAMAPGPALFGALAALSWPVAQVALFVASVHLIRLPATRPARP</sequence>
<feature type="transmembrane region" description="Helical" evidence="1">
    <location>
        <begin position="21"/>
        <end position="42"/>
    </location>
</feature>
<dbReference type="Proteomes" id="UP000201613">
    <property type="component" value="Unassembled WGS sequence"/>
</dbReference>
<dbReference type="RefSeq" id="WP_133065072.1">
    <property type="nucleotide sequence ID" value="NZ_FXZK01000011.1"/>
</dbReference>
<proteinExistence type="predicted"/>
<organism evidence="2 3">
    <name type="scientific">Flavimaricola marinus</name>
    <dbReference type="NCBI Taxonomy" id="1819565"/>
    <lineage>
        <taxon>Bacteria</taxon>
        <taxon>Pseudomonadati</taxon>
        <taxon>Pseudomonadota</taxon>
        <taxon>Alphaproteobacteria</taxon>
        <taxon>Rhodobacterales</taxon>
        <taxon>Paracoccaceae</taxon>
        <taxon>Flavimaricola</taxon>
    </lineage>
</organism>
<keyword evidence="3" id="KW-1185">Reference proteome</keyword>
<gene>
    <name evidence="2" type="ORF">LOM8899_03822</name>
</gene>
<reference evidence="2 3" key="1">
    <citation type="submission" date="2017-05" db="EMBL/GenBank/DDBJ databases">
        <authorList>
            <person name="Song R."/>
            <person name="Chenine A.L."/>
            <person name="Ruprecht R.M."/>
        </authorList>
    </citation>
    <scope>NUCLEOTIDE SEQUENCE [LARGE SCALE GENOMIC DNA]</scope>
    <source>
        <strain evidence="2 3">CECT 8899</strain>
    </source>
</reference>
<keyword evidence="1" id="KW-0472">Membrane</keyword>
<accession>A0A238LLA2</accession>
<feature type="transmembrane region" description="Helical" evidence="1">
    <location>
        <begin position="91"/>
        <end position="114"/>
    </location>
</feature>
<evidence type="ECO:0000313" key="2">
    <source>
        <dbReference type="EMBL" id="SMY09650.1"/>
    </source>
</evidence>
<evidence type="ECO:0000256" key="1">
    <source>
        <dbReference type="SAM" id="Phobius"/>
    </source>
</evidence>
<feature type="transmembrane region" description="Helical" evidence="1">
    <location>
        <begin position="54"/>
        <end position="84"/>
    </location>
</feature>
<feature type="transmembrane region" description="Helical" evidence="1">
    <location>
        <begin position="166"/>
        <end position="184"/>
    </location>
</feature>
<evidence type="ECO:0000313" key="3">
    <source>
        <dbReference type="Proteomes" id="UP000201613"/>
    </source>
</evidence>
<feature type="transmembrane region" description="Helical" evidence="1">
    <location>
        <begin position="134"/>
        <end position="159"/>
    </location>
</feature>
<dbReference type="AlphaFoldDB" id="A0A238LLA2"/>
<name>A0A238LLA2_9RHOB</name>
<dbReference type="EMBL" id="FXZK01000011">
    <property type="protein sequence ID" value="SMY09650.1"/>
    <property type="molecule type" value="Genomic_DNA"/>
</dbReference>
<keyword evidence="1" id="KW-0812">Transmembrane</keyword>
<feature type="transmembrane region" description="Helical" evidence="1">
    <location>
        <begin position="337"/>
        <end position="367"/>
    </location>
</feature>
<feature type="transmembrane region" description="Helical" evidence="1">
    <location>
        <begin position="223"/>
        <end position="240"/>
    </location>
</feature>
<feature type="transmembrane region" description="Helical" evidence="1">
    <location>
        <begin position="196"/>
        <end position="211"/>
    </location>
</feature>